<reference evidence="4 5" key="1">
    <citation type="submission" date="2018-06" db="EMBL/GenBank/DDBJ databases">
        <title>Genomic Encyclopedia of Archaeal and Bacterial Type Strains, Phase II (KMG-II): from individual species to whole genera.</title>
        <authorList>
            <person name="Goeker M."/>
        </authorList>
    </citation>
    <scope>NUCLEOTIDE SEQUENCE [LARGE SCALE GENOMIC DNA]</scope>
    <source>
        <strain evidence="4 5">ATCC BAA-1881</strain>
    </source>
</reference>
<dbReference type="PANTHER" id="PTHR34580:SF3">
    <property type="entry name" value="PROTEIN PAFB"/>
    <property type="match status" value="1"/>
</dbReference>
<organism evidence="4 5">
    <name type="scientific">Thermosporothrix hazakensis</name>
    <dbReference type="NCBI Taxonomy" id="644383"/>
    <lineage>
        <taxon>Bacteria</taxon>
        <taxon>Bacillati</taxon>
        <taxon>Chloroflexota</taxon>
        <taxon>Ktedonobacteria</taxon>
        <taxon>Ktedonobacterales</taxon>
        <taxon>Thermosporotrichaceae</taxon>
        <taxon>Thermosporothrix</taxon>
    </lineage>
</organism>
<dbReference type="Pfam" id="PF25583">
    <property type="entry name" value="WCX"/>
    <property type="match status" value="1"/>
</dbReference>
<name>A0A326U8J2_THEHA</name>
<dbReference type="InterPro" id="IPR057727">
    <property type="entry name" value="WCX_dom"/>
</dbReference>
<dbReference type="RefSeq" id="WP_111321801.1">
    <property type="nucleotide sequence ID" value="NZ_BIFX01000003.1"/>
</dbReference>
<dbReference type="PANTHER" id="PTHR34580">
    <property type="match status" value="1"/>
</dbReference>
<dbReference type="EMBL" id="QKUF01000006">
    <property type="protein sequence ID" value="PZW31120.1"/>
    <property type="molecule type" value="Genomic_DNA"/>
</dbReference>
<dbReference type="InterPro" id="IPR036390">
    <property type="entry name" value="WH_DNA-bd_sf"/>
</dbReference>
<dbReference type="SUPFAM" id="SSF46785">
    <property type="entry name" value="Winged helix' DNA-binding domain"/>
    <property type="match status" value="1"/>
</dbReference>
<dbReference type="Pfam" id="PF13280">
    <property type="entry name" value="WYL"/>
    <property type="match status" value="1"/>
</dbReference>
<sequence>MYSPTTRLLTILELLQTRPSMSGEELAQRLEVEPRTIRRYIQMLQDMGMPIEGARGPGGGYRLRPGFKLPPLLFTEEEATAVVLGLLGAHWLEIEISPVAVEGALAKVYRVLPFHGRERLQAISSNIMLSPHQNETRPDASLLVKLSTAIHEQHIVALEYCSHYNVITQREVEPYGLLGWRGHWHLVAYCRLRKDYRQFRLDRIQRMEVLADKFAKDESFDYQEFIHKHFLAVPARWHVQVEFQAALHLVRHKIPSSYGTLTPTKAGTLFETTYFSLDELARYLLVIGFPFVVHQPPELRDAIRKLGQNLLQIADTVPPEPQRE</sequence>
<dbReference type="PIRSF" id="PIRSF016838">
    <property type="entry name" value="PafC"/>
    <property type="match status" value="1"/>
</dbReference>
<dbReference type="InterPro" id="IPR036388">
    <property type="entry name" value="WH-like_DNA-bd_sf"/>
</dbReference>
<dbReference type="GO" id="GO:0003700">
    <property type="term" value="F:DNA-binding transcription factor activity"/>
    <property type="evidence" value="ECO:0007669"/>
    <property type="project" value="InterPro"/>
</dbReference>
<dbReference type="PROSITE" id="PS51000">
    <property type="entry name" value="HTH_DEOR_2"/>
    <property type="match status" value="1"/>
</dbReference>
<evidence type="ECO:0000313" key="4">
    <source>
        <dbReference type="EMBL" id="PZW31120.1"/>
    </source>
</evidence>
<dbReference type="InterPro" id="IPR001034">
    <property type="entry name" value="DeoR_HTH"/>
</dbReference>
<feature type="domain" description="HTH deoR-type" evidence="3">
    <location>
        <begin position="4"/>
        <end position="62"/>
    </location>
</feature>
<evidence type="ECO:0000256" key="1">
    <source>
        <dbReference type="ARBA" id="ARBA00023015"/>
    </source>
</evidence>
<dbReference type="OrthoDB" id="9815009at2"/>
<evidence type="ECO:0000313" key="5">
    <source>
        <dbReference type="Proteomes" id="UP000248806"/>
    </source>
</evidence>
<evidence type="ECO:0000256" key="2">
    <source>
        <dbReference type="ARBA" id="ARBA00023163"/>
    </source>
</evidence>
<comment type="caution">
    <text evidence="4">The sequence shown here is derived from an EMBL/GenBank/DDBJ whole genome shotgun (WGS) entry which is preliminary data.</text>
</comment>
<evidence type="ECO:0000259" key="3">
    <source>
        <dbReference type="PROSITE" id="PS51000"/>
    </source>
</evidence>
<keyword evidence="4" id="KW-0238">DNA-binding</keyword>
<dbReference type="Pfam" id="PF08279">
    <property type="entry name" value="HTH_11"/>
    <property type="match status" value="1"/>
</dbReference>
<gene>
    <name evidence="4" type="ORF">EI42_02217</name>
</gene>
<accession>A0A326U8J2</accession>
<keyword evidence="5" id="KW-1185">Reference proteome</keyword>
<dbReference type="InterPro" id="IPR051534">
    <property type="entry name" value="CBASS_pafABC_assoc_protein"/>
</dbReference>
<dbReference type="Gene3D" id="1.10.10.10">
    <property type="entry name" value="Winged helix-like DNA-binding domain superfamily/Winged helix DNA-binding domain"/>
    <property type="match status" value="1"/>
</dbReference>
<dbReference type="GO" id="GO:0003677">
    <property type="term" value="F:DNA binding"/>
    <property type="evidence" value="ECO:0007669"/>
    <property type="project" value="UniProtKB-KW"/>
</dbReference>
<dbReference type="Proteomes" id="UP000248806">
    <property type="component" value="Unassembled WGS sequence"/>
</dbReference>
<dbReference type="InterPro" id="IPR013196">
    <property type="entry name" value="HTH_11"/>
</dbReference>
<proteinExistence type="predicted"/>
<dbReference type="AlphaFoldDB" id="A0A326U8J2"/>
<protein>
    <submittedName>
        <fullName evidence="4">Putative DNA-binding transcriptional regulator YafY</fullName>
    </submittedName>
</protein>
<dbReference type="InterPro" id="IPR028349">
    <property type="entry name" value="PafC-like"/>
</dbReference>
<keyword evidence="1" id="KW-0805">Transcription regulation</keyword>
<dbReference type="InterPro" id="IPR026881">
    <property type="entry name" value="WYL_dom"/>
</dbReference>
<dbReference type="PROSITE" id="PS52050">
    <property type="entry name" value="WYL"/>
    <property type="match status" value="1"/>
</dbReference>
<keyword evidence="2" id="KW-0804">Transcription</keyword>